<protein>
    <recommendedName>
        <fullName evidence="8">HTH APSES-type domain-containing protein</fullName>
    </recommendedName>
</protein>
<keyword evidence="6" id="KW-0175">Coiled coil</keyword>
<dbReference type="GO" id="GO:0030435">
    <property type="term" value="P:sporulation resulting in formation of a cellular spore"/>
    <property type="evidence" value="ECO:0007669"/>
    <property type="project" value="UniProtKB-KW"/>
</dbReference>
<dbReference type="GO" id="GO:0003713">
    <property type="term" value="F:transcription coactivator activity"/>
    <property type="evidence" value="ECO:0007669"/>
    <property type="project" value="TreeGrafter"/>
</dbReference>
<dbReference type="Proteomes" id="UP000326924">
    <property type="component" value="Unassembled WGS sequence"/>
</dbReference>
<dbReference type="GO" id="GO:0030907">
    <property type="term" value="C:MBF transcription complex"/>
    <property type="evidence" value="ECO:0007669"/>
    <property type="project" value="TreeGrafter"/>
</dbReference>
<dbReference type="InterPro" id="IPR003163">
    <property type="entry name" value="Tscrpt_reg_HTH_APSES-type"/>
</dbReference>
<dbReference type="GO" id="GO:0003677">
    <property type="term" value="F:DNA binding"/>
    <property type="evidence" value="ECO:0007669"/>
    <property type="project" value="InterPro"/>
</dbReference>
<dbReference type="SMART" id="SM01252">
    <property type="entry name" value="KilA-N"/>
    <property type="match status" value="1"/>
</dbReference>
<dbReference type="OrthoDB" id="6718656at2759"/>
<dbReference type="FunFam" id="3.10.260.10:FF:000001">
    <property type="entry name" value="APSES transcription factor (MbpA)"/>
    <property type="match status" value="1"/>
</dbReference>
<dbReference type="SMART" id="SM00248">
    <property type="entry name" value="ANK"/>
    <property type="match status" value="2"/>
</dbReference>
<evidence type="ECO:0000256" key="1">
    <source>
        <dbReference type="ARBA" id="ARBA00022737"/>
    </source>
</evidence>
<dbReference type="EMBL" id="VXIS01000259">
    <property type="protein sequence ID" value="KAA8895530.1"/>
    <property type="molecule type" value="Genomic_DNA"/>
</dbReference>
<dbReference type="Pfam" id="PF13637">
    <property type="entry name" value="Ank_4"/>
    <property type="match status" value="1"/>
</dbReference>
<dbReference type="AlphaFoldDB" id="A0A5J5EJD8"/>
<dbReference type="GO" id="GO:0048315">
    <property type="term" value="P:conidium formation"/>
    <property type="evidence" value="ECO:0007669"/>
    <property type="project" value="UniProtKB-KW"/>
</dbReference>
<dbReference type="PANTHER" id="PTHR43828">
    <property type="entry name" value="ASPARAGINASE"/>
    <property type="match status" value="1"/>
</dbReference>
<proteinExistence type="predicted"/>
<feature type="repeat" description="ANK" evidence="5">
    <location>
        <begin position="364"/>
        <end position="396"/>
    </location>
</feature>
<feature type="repeat" description="ANK" evidence="5">
    <location>
        <begin position="500"/>
        <end position="532"/>
    </location>
</feature>
<keyword evidence="2" id="KW-0749">Sporulation</keyword>
<feature type="region of interest" description="Disordered" evidence="7">
    <location>
        <begin position="33"/>
        <end position="57"/>
    </location>
</feature>
<keyword evidence="1" id="KW-0677">Repeat</keyword>
<dbReference type="PROSITE" id="PS51299">
    <property type="entry name" value="HTH_APSES"/>
    <property type="match status" value="1"/>
</dbReference>
<organism evidence="9 10">
    <name type="scientific">Sphaerosporella brunnea</name>
    <dbReference type="NCBI Taxonomy" id="1250544"/>
    <lineage>
        <taxon>Eukaryota</taxon>
        <taxon>Fungi</taxon>
        <taxon>Dikarya</taxon>
        <taxon>Ascomycota</taxon>
        <taxon>Pezizomycotina</taxon>
        <taxon>Pezizomycetes</taxon>
        <taxon>Pezizales</taxon>
        <taxon>Pyronemataceae</taxon>
        <taxon>Sphaerosporella</taxon>
    </lineage>
</organism>
<accession>A0A5J5EJD8</accession>
<dbReference type="InterPro" id="IPR036770">
    <property type="entry name" value="Ankyrin_rpt-contain_sf"/>
</dbReference>
<dbReference type="PANTHER" id="PTHR43828:SF3">
    <property type="entry name" value="CHROMO DOMAIN-CONTAINING PROTEIN"/>
    <property type="match status" value="1"/>
</dbReference>
<dbReference type="GO" id="GO:0001228">
    <property type="term" value="F:DNA-binding transcription activator activity, RNA polymerase II-specific"/>
    <property type="evidence" value="ECO:0007669"/>
    <property type="project" value="UniProtKB-ARBA"/>
</dbReference>
<gene>
    <name evidence="9" type="ORF">FN846DRAFT_894072</name>
</gene>
<feature type="coiled-coil region" evidence="6">
    <location>
        <begin position="693"/>
        <end position="727"/>
    </location>
</feature>
<dbReference type="InterPro" id="IPR018004">
    <property type="entry name" value="KilA/APSES_HTH"/>
</dbReference>
<feature type="domain" description="HTH APSES-type" evidence="8">
    <location>
        <begin position="61"/>
        <end position="170"/>
    </location>
</feature>
<keyword evidence="4" id="KW-0183">Conidiation</keyword>
<dbReference type="GO" id="GO:0033309">
    <property type="term" value="C:SBF transcription complex"/>
    <property type="evidence" value="ECO:0007669"/>
    <property type="project" value="TreeGrafter"/>
</dbReference>
<evidence type="ECO:0000256" key="2">
    <source>
        <dbReference type="ARBA" id="ARBA00022969"/>
    </source>
</evidence>
<name>A0A5J5EJD8_9PEZI</name>
<dbReference type="InterPro" id="IPR051642">
    <property type="entry name" value="SWI6-like"/>
</dbReference>
<evidence type="ECO:0000259" key="8">
    <source>
        <dbReference type="PROSITE" id="PS51299"/>
    </source>
</evidence>
<dbReference type="Pfam" id="PF04383">
    <property type="entry name" value="KilA-N"/>
    <property type="match status" value="1"/>
</dbReference>
<dbReference type="SUPFAM" id="SSF54616">
    <property type="entry name" value="DNA-binding domain of Mlu1-box binding protein MBP1"/>
    <property type="match status" value="1"/>
</dbReference>
<comment type="caution">
    <text evidence="9">The sequence shown here is derived from an EMBL/GenBank/DDBJ whole genome shotgun (WGS) entry which is preliminary data.</text>
</comment>
<dbReference type="SUPFAM" id="SSF48403">
    <property type="entry name" value="Ankyrin repeat"/>
    <property type="match status" value="1"/>
</dbReference>
<keyword evidence="3 5" id="KW-0040">ANK repeat</keyword>
<dbReference type="PROSITE" id="PS50297">
    <property type="entry name" value="ANK_REP_REGION"/>
    <property type="match status" value="2"/>
</dbReference>
<dbReference type="InterPro" id="IPR002110">
    <property type="entry name" value="Ankyrin_rpt"/>
</dbReference>
<evidence type="ECO:0000256" key="3">
    <source>
        <dbReference type="ARBA" id="ARBA00023043"/>
    </source>
</evidence>
<dbReference type="InterPro" id="IPR036887">
    <property type="entry name" value="HTH_APSES_sf"/>
</dbReference>
<feature type="compositionally biased region" description="Polar residues" evidence="7">
    <location>
        <begin position="230"/>
        <end position="246"/>
    </location>
</feature>
<dbReference type="Gene3D" id="1.25.40.20">
    <property type="entry name" value="Ankyrin repeat-containing domain"/>
    <property type="match status" value="1"/>
</dbReference>
<feature type="region of interest" description="Disordered" evidence="7">
    <location>
        <begin position="220"/>
        <end position="264"/>
    </location>
</feature>
<dbReference type="Gene3D" id="3.10.260.10">
    <property type="entry name" value="Transcription regulator HTH, APSES-type DNA-binding domain"/>
    <property type="match status" value="1"/>
</dbReference>
<evidence type="ECO:0000313" key="10">
    <source>
        <dbReference type="Proteomes" id="UP000326924"/>
    </source>
</evidence>
<evidence type="ECO:0000256" key="4">
    <source>
        <dbReference type="ARBA" id="ARBA00023321"/>
    </source>
</evidence>
<evidence type="ECO:0000313" key="9">
    <source>
        <dbReference type="EMBL" id="KAA8895530.1"/>
    </source>
</evidence>
<evidence type="ECO:0000256" key="7">
    <source>
        <dbReference type="SAM" id="MobiDB-lite"/>
    </source>
</evidence>
<dbReference type="InParanoid" id="A0A5J5EJD8"/>
<dbReference type="FunCoup" id="A0A5J5EJD8">
    <property type="interactions" value="457"/>
</dbReference>
<evidence type="ECO:0000256" key="6">
    <source>
        <dbReference type="SAM" id="Coils"/>
    </source>
</evidence>
<sequence length="780" mass="84393">MASAIPPPSLVRSGSSSLTATSFHAPSAVGSFSATATSTPAGTPPPPQLSQLDSRNGPPTIYTAAYSGVPVFEMTVNNVAVMRRREDSWLNATQILKVAGVEKGKRTKVLEKEILSGKHEKVQGGYGKYQGTWIDFQRGREFCRAYGVADLLAPLLDLDTTSAGGIDSTPTKEQAMAAKRKRMYNTTLSQSNGGSSPIFPPISSTVTNAFTALGKASAVRVDSPGPRQQGHASSLQGNVRNDFNSQESWPPPPASIASEPSFSQSQAIADSAYASQNIMPDSQHEMQEPPRKRARPATPVHDAPAEVFQHQVDAPLPPLNIDLIPNAEQVRQTLLDLFVHSENESIAQLEGLSPEQIDMPLDSNGCAAIHWAASLARVNLIRALIARGASIYRVNEAGETALIRGCFCTNNFDQSSFPQLLNLLHPTISIADNSGRTILHHIALKSGMKGRSADGRYYLHCLLEFIAKHGASSTSQRGPGPKVMNLGRFITDIVNAQDKSGDTALNIAARIGNRSIVHPLLEVGADSSIPNRAGLRPIDFGVGGEPAPVPRGREQSWTVPPAVVQKQAAMKEVIATIEKDFQTEISAKQEAVSSTLNQLREVTLKLGKEREKMNALRQRSRDHGELRQHCINLRRAIEEENERFAASNTNTNGDVQHDADAPFALKSTLLPPINAVENLSPQQLEYVKSLPSAAVLKARLAAYRTNEESLREKAARLHDRSTDLEEKFRRVVALCTGVTEDRVDSLLEGLVQAVESDPGEVDTARVSSFLRKVDESVGGE</sequence>
<evidence type="ECO:0000256" key="5">
    <source>
        <dbReference type="PROSITE-ProRule" id="PRU00023"/>
    </source>
</evidence>
<reference evidence="9 10" key="1">
    <citation type="submission" date="2019-09" db="EMBL/GenBank/DDBJ databases">
        <title>Draft genome of the ectomycorrhizal ascomycete Sphaerosporella brunnea.</title>
        <authorList>
            <consortium name="DOE Joint Genome Institute"/>
            <person name="Benucci G.M."/>
            <person name="Marozzi G."/>
            <person name="Antonielli L."/>
            <person name="Sanchez S."/>
            <person name="Marco P."/>
            <person name="Wang X."/>
            <person name="Falini L.B."/>
            <person name="Barry K."/>
            <person name="Haridas S."/>
            <person name="Lipzen A."/>
            <person name="Labutti K."/>
            <person name="Grigoriev I.V."/>
            <person name="Murat C."/>
            <person name="Martin F."/>
            <person name="Albertini E."/>
            <person name="Donnini D."/>
            <person name="Bonito G."/>
        </authorList>
    </citation>
    <scope>NUCLEOTIDE SEQUENCE [LARGE SCALE GENOMIC DNA]</scope>
    <source>
        <strain evidence="9 10">Sb_GMNB300</strain>
    </source>
</reference>
<dbReference type="Pfam" id="PF00023">
    <property type="entry name" value="Ank"/>
    <property type="match status" value="1"/>
</dbReference>
<keyword evidence="10" id="KW-1185">Reference proteome</keyword>
<dbReference type="PROSITE" id="PS50088">
    <property type="entry name" value="ANK_REPEAT"/>
    <property type="match status" value="2"/>
</dbReference>